<dbReference type="Pfam" id="PF00753">
    <property type="entry name" value="Lactamase_B"/>
    <property type="match status" value="1"/>
</dbReference>
<keyword evidence="4" id="KW-1185">Reference proteome</keyword>
<name>A0AAD6SVU6_9AGAR</name>
<evidence type="ECO:0000256" key="1">
    <source>
        <dbReference type="SAM" id="Phobius"/>
    </source>
</evidence>
<comment type="caution">
    <text evidence="3">The sequence shown here is derived from an EMBL/GenBank/DDBJ whole genome shotgun (WGS) entry which is preliminary data.</text>
</comment>
<dbReference type="PANTHER" id="PTHR42951:SF4">
    <property type="entry name" value="ACYL-COENZYME A THIOESTERASE MBLAC2"/>
    <property type="match status" value="1"/>
</dbReference>
<dbReference type="SUPFAM" id="SSF56281">
    <property type="entry name" value="Metallo-hydrolase/oxidoreductase"/>
    <property type="match status" value="1"/>
</dbReference>
<sequence length="340" mass="37312">MASEMLPWVLAGVLATLLCFMYYSNQKNYISTSIRAEPRAAFRTTRLTQSTFLLSEYNDVYDEQPQIFVKIVPAANAILIIDTGCGGATVNPDIEITSLRRYIEDVKLECNDGKPLNEGGRMEYVVVATHCHYDHILGIEQFAADSLILASSHSPSFLSRANLPTNSLCASMGLKTPVYTPILVPHRYAVLGVSVLHTPGHTPDEVALYDAAEKMLYVGDSVYETATIIFPKEGSIVAWMASMQYLIDLVQAENDGDDEFRGGGGEVLINCGHETVSRPALAVLKGAIGFMEDVIGGREPVRECLCVRGEANVRYVQEGGQFALRCPERLVLQARGIREV</sequence>
<dbReference type="SMART" id="SM00849">
    <property type="entry name" value="Lactamase_B"/>
    <property type="match status" value="1"/>
</dbReference>
<proteinExistence type="predicted"/>
<accession>A0AAD6SVU6</accession>
<keyword evidence="1" id="KW-0472">Membrane</keyword>
<organism evidence="3 4">
    <name type="scientific">Mycena alexandri</name>
    <dbReference type="NCBI Taxonomy" id="1745969"/>
    <lineage>
        <taxon>Eukaryota</taxon>
        <taxon>Fungi</taxon>
        <taxon>Dikarya</taxon>
        <taxon>Basidiomycota</taxon>
        <taxon>Agaricomycotina</taxon>
        <taxon>Agaricomycetes</taxon>
        <taxon>Agaricomycetidae</taxon>
        <taxon>Agaricales</taxon>
        <taxon>Marasmiineae</taxon>
        <taxon>Mycenaceae</taxon>
        <taxon>Mycena</taxon>
    </lineage>
</organism>
<dbReference type="InterPro" id="IPR001279">
    <property type="entry name" value="Metallo-B-lactamas"/>
</dbReference>
<feature type="transmembrane region" description="Helical" evidence="1">
    <location>
        <begin position="6"/>
        <end position="23"/>
    </location>
</feature>
<keyword evidence="1" id="KW-1133">Transmembrane helix</keyword>
<dbReference type="InterPro" id="IPR036866">
    <property type="entry name" value="RibonucZ/Hydroxyglut_hydro"/>
</dbReference>
<evidence type="ECO:0000313" key="3">
    <source>
        <dbReference type="EMBL" id="KAJ7034996.1"/>
    </source>
</evidence>
<dbReference type="Gene3D" id="3.60.15.10">
    <property type="entry name" value="Ribonuclease Z/Hydroxyacylglutathione hydrolase-like"/>
    <property type="match status" value="1"/>
</dbReference>
<gene>
    <name evidence="3" type="ORF">C8F04DRAFT_547271</name>
</gene>
<dbReference type="InterPro" id="IPR050855">
    <property type="entry name" value="NDM-1-like"/>
</dbReference>
<evidence type="ECO:0000313" key="4">
    <source>
        <dbReference type="Proteomes" id="UP001218188"/>
    </source>
</evidence>
<dbReference type="AlphaFoldDB" id="A0AAD6SVU6"/>
<dbReference type="EMBL" id="JARJCM010000053">
    <property type="protein sequence ID" value="KAJ7034996.1"/>
    <property type="molecule type" value="Genomic_DNA"/>
</dbReference>
<feature type="domain" description="Metallo-beta-lactamase" evidence="2">
    <location>
        <begin position="66"/>
        <end position="273"/>
    </location>
</feature>
<dbReference type="PANTHER" id="PTHR42951">
    <property type="entry name" value="METALLO-BETA-LACTAMASE DOMAIN-CONTAINING"/>
    <property type="match status" value="1"/>
</dbReference>
<dbReference type="Proteomes" id="UP001218188">
    <property type="component" value="Unassembled WGS sequence"/>
</dbReference>
<keyword evidence="1" id="KW-0812">Transmembrane</keyword>
<evidence type="ECO:0000259" key="2">
    <source>
        <dbReference type="SMART" id="SM00849"/>
    </source>
</evidence>
<reference evidence="3" key="1">
    <citation type="submission" date="2023-03" db="EMBL/GenBank/DDBJ databases">
        <title>Massive genome expansion in bonnet fungi (Mycena s.s.) driven by repeated elements and novel gene families across ecological guilds.</title>
        <authorList>
            <consortium name="Lawrence Berkeley National Laboratory"/>
            <person name="Harder C.B."/>
            <person name="Miyauchi S."/>
            <person name="Viragh M."/>
            <person name="Kuo A."/>
            <person name="Thoen E."/>
            <person name="Andreopoulos B."/>
            <person name="Lu D."/>
            <person name="Skrede I."/>
            <person name="Drula E."/>
            <person name="Henrissat B."/>
            <person name="Morin E."/>
            <person name="Kohler A."/>
            <person name="Barry K."/>
            <person name="LaButti K."/>
            <person name="Morin E."/>
            <person name="Salamov A."/>
            <person name="Lipzen A."/>
            <person name="Mereny Z."/>
            <person name="Hegedus B."/>
            <person name="Baldrian P."/>
            <person name="Stursova M."/>
            <person name="Weitz H."/>
            <person name="Taylor A."/>
            <person name="Grigoriev I.V."/>
            <person name="Nagy L.G."/>
            <person name="Martin F."/>
            <person name="Kauserud H."/>
        </authorList>
    </citation>
    <scope>NUCLEOTIDE SEQUENCE</scope>
    <source>
        <strain evidence="3">CBHHK200</strain>
    </source>
</reference>
<protein>
    <submittedName>
        <fullName evidence="3">Metallo-hydrolase/oxidoreductase</fullName>
    </submittedName>
</protein>